<dbReference type="AlphaFoldDB" id="A0A2I0V1M9"/>
<accession>A0A2I0V1M9</accession>
<evidence type="ECO:0000256" key="1">
    <source>
        <dbReference type="SAM" id="SignalP"/>
    </source>
</evidence>
<dbReference type="PANTHER" id="PTHR19328">
    <property type="entry name" value="HEDGEHOG-INTERACTING PROTEIN"/>
    <property type="match status" value="1"/>
</dbReference>
<dbReference type="EMBL" id="PDFK01000002">
    <property type="protein sequence ID" value="PKU52207.1"/>
    <property type="molecule type" value="Genomic_DNA"/>
</dbReference>
<comment type="caution">
    <text evidence="3">The sequence shown here is derived from an EMBL/GenBank/DDBJ whole genome shotgun (WGS) entry which is preliminary data.</text>
</comment>
<evidence type="ECO:0000313" key="3">
    <source>
        <dbReference type="EMBL" id="PKU52207.1"/>
    </source>
</evidence>
<feature type="signal peptide" evidence="1">
    <location>
        <begin position="1"/>
        <end position="17"/>
    </location>
</feature>
<organism evidence="3 4">
    <name type="scientific">Lysinibacillus fusiformis</name>
    <dbReference type="NCBI Taxonomy" id="28031"/>
    <lineage>
        <taxon>Bacteria</taxon>
        <taxon>Bacillati</taxon>
        <taxon>Bacillota</taxon>
        <taxon>Bacilli</taxon>
        <taxon>Bacillales</taxon>
        <taxon>Bacillaceae</taxon>
        <taxon>Lysinibacillus</taxon>
    </lineage>
</organism>
<name>A0A2I0V1M9_9BACI</name>
<dbReference type="SUPFAM" id="SSF50952">
    <property type="entry name" value="Soluble quinoprotein glucose dehydrogenase"/>
    <property type="match status" value="1"/>
</dbReference>
<feature type="domain" description="Glucose/Sorbosone dehydrogenase" evidence="2">
    <location>
        <begin position="51"/>
        <end position="344"/>
    </location>
</feature>
<proteinExistence type="predicted"/>
<reference evidence="3 4" key="1">
    <citation type="submission" date="2017-10" db="EMBL/GenBank/DDBJ databases">
        <title>Draft genome of Lysinibacillus fusiformis strain Juneja, a laboratory-derived pathogen of Drosophila melanogaster.</title>
        <authorList>
            <person name="Smith B.R."/>
            <person name="Unckless R.L."/>
        </authorList>
    </citation>
    <scope>NUCLEOTIDE SEQUENCE [LARGE SCALE GENOMIC DNA]</scope>
    <source>
        <strain evidence="3 4">Juneja</strain>
    </source>
</reference>
<protein>
    <submittedName>
        <fullName evidence="3">Quinoprotein glucose dehydrogenase</fullName>
    </submittedName>
</protein>
<evidence type="ECO:0000259" key="2">
    <source>
        <dbReference type="Pfam" id="PF07995"/>
    </source>
</evidence>
<gene>
    <name evidence="3" type="ORF">CRI88_07530</name>
</gene>
<dbReference type="InterPro" id="IPR012938">
    <property type="entry name" value="Glc/Sorbosone_DH"/>
</dbReference>
<dbReference type="Pfam" id="PF07995">
    <property type="entry name" value="GSDH"/>
    <property type="match status" value="1"/>
</dbReference>
<dbReference type="InterPro" id="IPR011042">
    <property type="entry name" value="6-blade_b-propeller_TolB-like"/>
</dbReference>
<feature type="chain" id="PRO_5038468043" evidence="1">
    <location>
        <begin position="18"/>
        <end position="359"/>
    </location>
</feature>
<dbReference type="InterPro" id="IPR011041">
    <property type="entry name" value="Quinoprot_gluc/sorb_DH_b-prop"/>
</dbReference>
<dbReference type="Proteomes" id="UP000234956">
    <property type="component" value="Unassembled WGS sequence"/>
</dbReference>
<keyword evidence="1" id="KW-0732">Signal</keyword>
<sequence>MKRIMPLLLLVMVLCVACVPPKDKNNGGLEKEETRMAPSMNSTVEILANQLQTPWSIQKNGTVFYVAERPGSIVKIAEGGAVDRQQVILNKELSTAPEAGLLGFVLAPNFSDKQIAFAYYTYVEGSEQFNRIVTLTLNDNKWLETDLIIDRIKSGTYHHGGRLKIGPDGKLYATVGDAKQPSLAQNLDALEGKILRINLDGSIPNDNPFPQSYVYSYGHRNPQGLTWATDGTMYASEHGNAANDEINIIKKGKNYGWPIMEGTERQQGMITPLFTSGTSKTWAPSGIDIVDDQLYVAALRGTAVLAFAVKENKHTERLSEFGRIRDVFVDDAFLYFISNNTDGRGSPQSQDDKLYRIPL</sequence>
<dbReference type="Gene3D" id="2.120.10.30">
    <property type="entry name" value="TolB, C-terminal domain"/>
    <property type="match status" value="1"/>
</dbReference>
<evidence type="ECO:0000313" key="4">
    <source>
        <dbReference type="Proteomes" id="UP000234956"/>
    </source>
</evidence>
<dbReference type="PANTHER" id="PTHR19328:SF13">
    <property type="entry name" value="HIPL1 PROTEIN"/>
    <property type="match status" value="1"/>
</dbReference>
<dbReference type="RefSeq" id="WP_089934679.1">
    <property type="nucleotide sequence ID" value="NZ_PDFK01000002.1"/>
</dbReference>